<name>A0AA39R5L4_9LECA</name>
<sequence>MTEEDKETRWPPVTQLPTVKPSDKEVINIANNRKPKDQAGMPLGIWQVKSTKIDVRLPVIWGFQNSPRVLQVAIIESSTFSKWIGSQRLEVVVENNELVLRPARQQSLAALAPGQTLAVSPYASGPAQPPPTPATTDAFAFAERMVERNERLFERTLSEMSDERSVMNAERGQYLNTINVMADRATSTSVEALSATSKPKQRVSA</sequence>
<organism evidence="1 2">
    <name type="scientific">Cladonia borealis</name>
    <dbReference type="NCBI Taxonomy" id="184061"/>
    <lineage>
        <taxon>Eukaryota</taxon>
        <taxon>Fungi</taxon>
        <taxon>Dikarya</taxon>
        <taxon>Ascomycota</taxon>
        <taxon>Pezizomycotina</taxon>
        <taxon>Lecanoromycetes</taxon>
        <taxon>OSLEUM clade</taxon>
        <taxon>Lecanoromycetidae</taxon>
        <taxon>Lecanorales</taxon>
        <taxon>Lecanorineae</taxon>
        <taxon>Cladoniaceae</taxon>
        <taxon>Cladonia</taxon>
    </lineage>
</organism>
<proteinExistence type="predicted"/>
<dbReference type="Proteomes" id="UP001166286">
    <property type="component" value="Unassembled WGS sequence"/>
</dbReference>
<accession>A0AA39R5L4</accession>
<gene>
    <name evidence="1" type="ORF">JMJ35_002811</name>
</gene>
<evidence type="ECO:0000313" key="1">
    <source>
        <dbReference type="EMBL" id="KAK0514194.1"/>
    </source>
</evidence>
<evidence type="ECO:0000313" key="2">
    <source>
        <dbReference type="Proteomes" id="UP001166286"/>
    </source>
</evidence>
<dbReference type="EMBL" id="JAFEKC020000005">
    <property type="protein sequence ID" value="KAK0514194.1"/>
    <property type="molecule type" value="Genomic_DNA"/>
</dbReference>
<dbReference type="AlphaFoldDB" id="A0AA39R5L4"/>
<reference evidence="1" key="1">
    <citation type="submission" date="2023-03" db="EMBL/GenBank/DDBJ databases">
        <title>Complete genome of Cladonia borealis.</title>
        <authorList>
            <person name="Park H."/>
        </authorList>
    </citation>
    <scope>NUCLEOTIDE SEQUENCE</scope>
    <source>
        <strain evidence="1">ANT050790</strain>
    </source>
</reference>
<keyword evidence="2" id="KW-1185">Reference proteome</keyword>
<protein>
    <submittedName>
        <fullName evidence="1">Uncharacterized protein</fullName>
    </submittedName>
</protein>
<comment type="caution">
    <text evidence="1">The sequence shown here is derived from an EMBL/GenBank/DDBJ whole genome shotgun (WGS) entry which is preliminary data.</text>
</comment>